<feature type="transmembrane region" description="Helical" evidence="1">
    <location>
        <begin position="89"/>
        <end position="110"/>
    </location>
</feature>
<dbReference type="Proteomes" id="UP000054937">
    <property type="component" value="Unassembled WGS sequence"/>
</dbReference>
<evidence type="ECO:0000256" key="1">
    <source>
        <dbReference type="SAM" id="Phobius"/>
    </source>
</evidence>
<organism evidence="3 4">
    <name type="scientific">Pseudocohnilembus persalinus</name>
    <name type="common">Ciliate</name>
    <dbReference type="NCBI Taxonomy" id="266149"/>
    <lineage>
        <taxon>Eukaryota</taxon>
        <taxon>Sar</taxon>
        <taxon>Alveolata</taxon>
        <taxon>Ciliophora</taxon>
        <taxon>Intramacronucleata</taxon>
        <taxon>Oligohymenophorea</taxon>
        <taxon>Scuticociliatia</taxon>
        <taxon>Philasterida</taxon>
        <taxon>Pseudocohnilembidae</taxon>
        <taxon>Pseudocohnilembus</taxon>
    </lineage>
</organism>
<name>A0A0V0QIC7_PSEPJ</name>
<keyword evidence="1" id="KW-1133">Transmembrane helix</keyword>
<reference evidence="3 4" key="1">
    <citation type="journal article" date="2015" name="Sci. Rep.">
        <title>Genome of the facultative scuticociliatosis pathogen Pseudocohnilembus persalinus provides insight into its virulence through horizontal gene transfer.</title>
        <authorList>
            <person name="Xiong J."/>
            <person name="Wang G."/>
            <person name="Cheng J."/>
            <person name="Tian M."/>
            <person name="Pan X."/>
            <person name="Warren A."/>
            <person name="Jiang C."/>
            <person name="Yuan D."/>
            <person name="Miao W."/>
        </authorList>
    </citation>
    <scope>NUCLEOTIDE SEQUENCE [LARGE SCALE GENOMIC DNA]</scope>
    <source>
        <strain evidence="3">36N120E</strain>
    </source>
</reference>
<dbReference type="Pfam" id="PF11669">
    <property type="entry name" value="WBP-1"/>
    <property type="match status" value="1"/>
</dbReference>
<keyword evidence="2" id="KW-0732">Signal</keyword>
<dbReference type="EMBL" id="LDAU01000159">
    <property type="protein sequence ID" value="KRX01948.1"/>
    <property type="molecule type" value="Genomic_DNA"/>
</dbReference>
<accession>A0A0V0QIC7</accession>
<protein>
    <recommendedName>
        <fullName evidence="5">Transmembrane protein</fullName>
    </recommendedName>
</protein>
<evidence type="ECO:0000256" key="2">
    <source>
        <dbReference type="SAM" id="SignalP"/>
    </source>
</evidence>
<gene>
    <name evidence="3" type="ORF">PPERSA_07593</name>
</gene>
<dbReference type="InParanoid" id="A0A0V0QIC7"/>
<dbReference type="AlphaFoldDB" id="A0A0V0QIC7"/>
<feature type="chain" id="PRO_5006867446" description="Transmembrane protein" evidence="2">
    <location>
        <begin position="20"/>
        <end position="183"/>
    </location>
</feature>
<proteinExistence type="predicted"/>
<keyword evidence="4" id="KW-1185">Reference proteome</keyword>
<dbReference type="InterPro" id="IPR021684">
    <property type="entry name" value="WBP1-like"/>
</dbReference>
<keyword evidence="1" id="KW-0812">Transmembrane</keyword>
<sequence length="183" mass="21623">MKTLLLITLLSTCIHLSLQDSLKYCNNHGYYFCTTKYGYCTNYEYDCAYPDKGDSCYYCAITDWDYSSQSYCGEYNECNGYYDLDDWIWIFWLIQGIVVTCILIGICVYVKKRRQRTQKRMEQQRLLNQQQGLYQQQPEQQNFQQQYYQNNNQQSQPIPVYGQPISNMTDSSVVMGQATQQNA</sequence>
<keyword evidence="1" id="KW-0472">Membrane</keyword>
<comment type="caution">
    <text evidence="3">The sequence shown here is derived from an EMBL/GenBank/DDBJ whole genome shotgun (WGS) entry which is preliminary data.</text>
</comment>
<evidence type="ECO:0008006" key="5">
    <source>
        <dbReference type="Google" id="ProtNLM"/>
    </source>
</evidence>
<evidence type="ECO:0000313" key="3">
    <source>
        <dbReference type="EMBL" id="KRX01948.1"/>
    </source>
</evidence>
<evidence type="ECO:0000313" key="4">
    <source>
        <dbReference type="Proteomes" id="UP000054937"/>
    </source>
</evidence>
<feature type="signal peptide" evidence="2">
    <location>
        <begin position="1"/>
        <end position="19"/>
    </location>
</feature>